<evidence type="ECO:0000313" key="2">
    <source>
        <dbReference type="Proteomes" id="UP000465306"/>
    </source>
</evidence>
<dbReference type="EMBL" id="BLKU01000005">
    <property type="protein sequence ID" value="GFG65966.1"/>
    <property type="molecule type" value="Genomic_DNA"/>
</dbReference>
<sequence>MEDGVEIGAYRVNHRRIANVLPDKAIARPVGHSVRRAGQAGGQVVNHYDFDIRVEQTTAQVTAQEPGATRDKDAR</sequence>
<comment type="caution">
    <text evidence="1">The sequence shown here is derived from an EMBL/GenBank/DDBJ whole genome shotgun (WGS) entry which is preliminary data.</text>
</comment>
<dbReference type="Proteomes" id="UP000465306">
    <property type="component" value="Unassembled WGS sequence"/>
</dbReference>
<protein>
    <submittedName>
        <fullName evidence="1">Uncharacterized protein</fullName>
    </submittedName>
</protein>
<name>A0ABQ1BQL2_9MYCO</name>
<accession>A0ABQ1BQL2</accession>
<keyword evidence="2" id="KW-1185">Reference proteome</keyword>
<proteinExistence type="predicted"/>
<reference evidence="1 2" key="1">
    <citation type="journal article" date="2019" name="Emerg. Microbes Infect.">
        <title>Comprehensive subspecies identification of 175 nontuberculous mycobacteria species based on 7547 genomic profiles.</title>
        <authorList>
            <person name="Matsumoto Y."/>
            <person name="Kinjo T."/>
            <person name="Motooka D."/>
            <person name="Nabeya D."/>
            <person name="Jung N."/>
            <person name="Uechi K."/>
            <person name="Horii T."/>
            <person name="Iida T."/>
            <person name="Fujita J."/>
            <person name="Nakamura S."/>
        </authorList>
    </citation>
    <scope>NUCLEOTIDE SEQUENCE [LARGE SCALE GENOMIC DNA]</scope>
    <source>
        <strain evidence="1 2">JCM 13573</strain>
    </source>
</reference>
<organism evidence="1 2">
    <name type="scientific">Mycobacterium kubicae</name>
    <dbReference type="NCBI Taxonomy" id="120959"/>
    <lineage>
        <taxon>Bacteria</taxon>
        <taxon>Bacillati</taxon>
        <taxon>Actinomycetota</taxon>
        <taxon>Actinomycetes</taxon>
        <taxon>Mycobacteriales</taxon>
        <taxon>Mycobacteriaceae</taxon>
        <taxon>Mycobacterium</taxon>
        <taxon>Mycobacterium simiae complex</taxon>
    </lineage>
</organism>
<gene>
    <name evidence="1" type="ORF">MKUB_34560</name>
</gene>
<evidence type="ECO:0000313" key="1">
    <source>
        <dbReference type="EMBL" id="GFG65966.1"/>
    </source>
</evidence>